<dbReference type="GO" id="GO:1990573">
    <property type="term" value="P:potassium ion import across plasma membrane"/>
    <property type="evidence" value="ECO:0007669"/>
    <property type="project" value="TreeGrafter"/>
</dbReference>
<evidence type="ECO:0000256" key="9">
    <source>
        <dbReference type="SAM" id="Phobius"/>
    </source>
</evidence>
<evidence type="ECO:0000313" key="11">
    <source>
        <dbReference type="EMBL" id="THV44839.1"/>
    </source>
</evidence>
<dbReference type="PANTHER" id="PTHR43294:SF21">
    <property type="entry name" value="CATION TRANSPORTING ATPASE"/>
    <property type="match status" value="1"/>
</dbReference>
<protein>
    <recommendedName>
        <fullName evidence="10">Cation-transporting P-type ATPase N-terminal domain-containing protein</fullName>
    </recommendedName>
</protein>
<dbReference type="NCBIfam" id="TIGR01494">
    <property type="entry name" value="ATPase_P-type"/>
    <property type="match status" value="2"/>
</dbReference>
<feature type="transmembrane region" description="Helical" evidence="9">
    <location>
        <begin position="890"/>
        <end position="912"/>
    </location>
</feature>
<dbReference type="GO" id="GO:0030007">
    <property type="term" value="P:intracellular potassium ion homeostasis"/>
    <property type="evidence" value="ECO:0007669"/>
    <property type="project" value="TreeGrafter"/>
</dbReference>
<keyword evidence="8 9" id="KW-0472">Membrane</keyword>
<organism evidence="11 12">
    <name type="scientific">Botrytis galanthina</name>
    <dbReference type="NCBI Taxonomy" id="278940"/>
    <lineage>
        <taxon>Eukaryota</taxon>
        <taxon>Fungi</taxon>
        <taxon>Dikarya</taxon>
        <taxon>Ascomycota</taxon>
        <taxon>Pezizomycotina</taxon>
        <taxon>Leotiomycetes</taxon>
        <taxon>Helotiales</taxon>
        <taxon>Sclerotiniaceae</taxon>
        <taxon>Botrytis</taxon>
    </lineage>
</organism>
<dbReference type="GO" id="GO:0005886">
    <property type="term" value="C:plasma membrane"/>
    <property type="evidence" value="ECO:0007669"/>
    <property type="project" value="UniProtKB-SubCell"/>
</dbReference>
<evidence type="ECO:0000256" key="1">
    <source>
        <dbReference type="ARBA" id="ARBA00004651"/>
    </source>
</evidence>
<dbReference type="GO" id="GO:0036376">
    <property type="term" value="P:sodium ion export across plasma membrane"/>
    <property type="evidence" value="ECO:0007669"/>
    <property type="project" value="TreeGrafter"/>
</dbReference>
<feature type="transmembrane region" description="Helical" evidence="9">
    <location>
        <begin position="1034"/>
        <end position="1053"/>
    </location>
</feature>
<evidence type="ECO:0000256" key="7">
    <source>
        <dbReference type="ARBA" id="ARBA00022989"/>
    </source>
</evidence>
<keyword evidence="4" id="KW-0547">Nucleotide-binding</keyword>
<gene>
    <name evidence="11" type="ORF">BGAL_0570g00060</name>
</gene>
<proteinExistence type="predicted"/>
<dbReference type="InterPro" id="IPR023214">
    <property type="entry name" value="HAD_sf"/>
</dbReference>
<dbReference type="InterPro" id="IPR059000">
    <property type="entry name" value="ATPase_P-type_domA"/>
</dbReference>
<dbReference type="Gene3D" id="2.70.150.10">
    <property type="entry name" value="Calcium-transporting ATPase, cytoplasmic transduction domain A"/>
    <property type="match status" value="1"/>
</dbReference>
<keyword evidence="5" id="KW-0067">ATP-binding</keyword>
<feature type="transmembrane region" description="Helical" evidence="9">
    <location>
        <begin position="996"/>
        <end position="1013"/>
    </location>
</feature>
<dbReference type="Pfam" id="PF00122">
    <property type="entry name" value="E1-E2_ATPase"/>
    <property type="match status" value="1"/>
</dbReference>
<feature type="transmembrane region" description="Helical" evidence="9">
    <location>
        <begin position="1065"/>
        <end position="1083"/>
    </location>
</feature>
<dbReference type="InterPro" id="IPR008250">
    <property type="entry name" value="ATPase_P-typ_transduc_dom_A_sf"/>
</dbReference>
<feature type="transmembrane region" description="Helical" evidence="9">
    <location>
        <begin position="341"/>
        <end position="366"/>
    </location>
</feature>
<evidence type="ECO:0000259" key="10">
    <source>
        <dbReference type="SMART" id="SM00831"/>
    </source>
</evidence>
<evidence type="ECO:0000313" key="12">
    <source>
        <dbReference type="Proteomes" id="UP000308671"/>
    </source>
</evidence>
<keyword evidence="12" id="KW-1185">Reference proteome</keyword>
<comment type="subcellular location">
    <subcellularLocation>
        <location evidence="1">Cell membrane</location>
        <topology evidence="1">Multi-pass membrane protein</topology>
    </subcellularLocation>
</comment>
<dbReference type="SUPFAM" id="SSF81665">
    <property type="entry name" value="Calcium ATPase, transmembrane domain M"/>
    <property type="match status" value="1"/>
</dbReference>
<dbReference type="SFLD" id="SFLDS00003">
    <property type="entry name" value="Haloacid_Dehalogenase"/>
    <property type="match status" value="1"/>
</dbReference>
<feature type="transmembrane region" description="Helical" evidence="9">
    <location>
        <begin position="933"/>
        <end position="961"/>
    </location>
</feature>
<dbReference type="SFLD" id="SFLDF00027">
    <property type="entry name" value="p-type_atpase"/>
    <property type="match status" value="1"/>
</dbReference>
<dbReference type="InterPro" id="IPR023299">
    <property type="entry name" value="ATPase_P-typ_cyto_dom_N"/>
</dbReference>
<dbReference type="InterPro" id="IPR044492">
    <property type="entry name" value="P_typ_ATPase_HD_dom"/>
</dbReference>
<evidence type="ECO:0000256" key="3">
    <source>
        <dbReference type="ARBA" id="ARBA00022692"/>
    </source>
</evidence>
<dbReference type="InterPro" id="IPR023298">
    <property type="entry name" value="ATPase_P-typ_TM_dom_sf"/>
</dbReference>
<dbReference type="Pfam" id="PF00702">
    <property type="entry name" value="Hydrolase"/>
    <property type="match status" value="1"/>
</dbReference>
<dbReference type="SUPFAM" id="SSF81653">
    <property type="entry name" value="Calcium ATPase, transduction domain A"/>
    <property type="match status" value="1"/>
</dbReference>
<dbReference type="PROSITE" id="PS00154">
    <property type="entry name" value="ATPASE_E1_E2"/>
    <property type="match status" value="1"/>
</dbReference>
<dbReference type="SFLD" id="SFLDG00002">
    <property type="entry name" value="C1.7:_P-type_atpase_like"/>
    <property type="match status" value="1"/>
</dbReference>
<evidence type="ECO:0000256" key="6">
    <source>
        <dbReference type="ARBA" id="ARBA00022967"/>
    </source>
</evidence>
<dbReference type="GO" id="GO:0016887">
    <property type="term" value="F:ATP hydrolysis activity"/>
    <property type="evidence" value="ECO:0007669"/>
    <property type="project" value="InterPro"/>
</dbReference>
<dbReference type="Pfam" id="PF13246">
    <property type="entry name" value="Cation_ATPase"/>
    <property type="match status" value="1"/>
</dbReference>
<dbReference type="InterPro" id="IPR018303">
    <property type="entry name" value="ATPase_P-typ_P_site"/>
</dbReference>
<dbReference type="InterPro" id="IPR050510">
    <property type="entry name" value="Cation_transp_ATPase_P-type"/>
</dbReference>
<dbReference type="GO" id="GO:0005524">
    <property type="term" value="F:ATP binding"/>
    <property type="evidence" value="ECO:0007669"/>
    <property type="project" value="UniProtKB-KW"/>
</dbReference>
<feature type="transmembrane region" description="Helical" evidence="9">
    <location>
        <begin position="150"/>
        <end position="170"/>
    </location>
</feature>
<dbReference type="InterPro" id="IPR001757">
    <property type="entry name" value="P_typ_ATPase"/>
</dbReference>
<dbReference type="EMBL" id="PQXL01000569">
    <property type="protein sequence ID" value="THV44839.1"/>
    <property type="molecule type" value="Genomic_DNA"/>
</dbReference>
<dbReference type="SUPFAM" id="SSF81660">
    <property type="entry name" value="Metal cation-transporting ATPase, ATP-binding domain N"/>
    <property type="match status" value="1"/>
</dbReference>
<dbReference type="SMART" id="SM00831">
    <property type="entry name" value="Cation_ATPase_N"/>
    <property type="match status" value="1"/>
</dbReference>
<evidence type="ECO:0000256" key="4">
    <source>
        <dbReference type="ARBA" id="ARBA00022741"/>
    </source>
</evidence>
<keyword evidence="7 9" id="KW-1133">Transmembrane helix</keyword>
<feature type="domain" description="Cation-transporting P-type ATPase N-terminal" evidence="10">
    <location>
        <begin position="98"/>
        <end position="171"/>
    </location>
</feature>
<evidence type="ECO:0000256" key="5">
    <source>
        <dbReference type="ARBA" id="ARBA00022840"/>
    </source>
</evidence>
<dbReference type="Proteomes" id="UP000308671">
    <property type="component" value="Unassembled WGS sequence"/>
</dbReference>
<dbReference type="PRINTS" id="PR00121">
    <property type="entry name" value="NAKATPASE"/>
</dbReference>
<dbReference type="PRINTS" id="PR00119">
    <property type="entry name" value="CATATPASE"/>
</dbReference>
<dbReference type="AlphaFoldDB" id="A0A4S8QTN3"/>
<dbReference type="FunFam" id="3.40.50.1000:FF:000001">
    <property type="entry name" value="Phospholipid-transporting ATPase IC"/>
    <property type="match status" value="1"/>
</dbReference>
<dbReference type="InterPro" id="IPR004014">
    <property type="entry name" value="ATPase_P-typ_cation-transptr_N"/>
</dbReference>
<evidence type="ECO:0000256" key="2">
    <source>
        <dbReference type="ARBA" id="ARBA00022475"/>
    </source>
</evidence>
<accession>A0A4S8QTN3</accession>
<comment type="caution">
    <text evidence="11">The sequence shown here is derived from an EMBL/GenBank/DDBJ whole genome shotgun (WGS) entry which is preliminary data.</text>
</comment>
<evidence type="ECO:0000256" key="8">
    <source>
        <dbReference type="ARBA" id="ARBA00023136"/>
    </source>
</evidence>
<name>A0A4S8QTN3_9HELO</name>
<feature type="transmembrane region" description="Helical" evidence="9">
    <location>
        <begin position="182"/>
        <end position="201"/>
    </location>
</feature>
<dbReference type="FunFam" id="3.40.50.1000:FF:000083">
    <property type="entry name" value="Sodium/potassium-transporting ATPase subunit alpha"/>
    <property type="match status" value="1"/>
</dbReference>
<dbReference type="SUPFAM" id="SSF56784">
    <property type="entry name" value="HAD-like"/>
    <property type="match status" value="1"/>
</dbReference>
<dbReference type="PANTHER" id="PTHR43294">
    <property type="entry name" value="SODIUM/POTASSIUM-TRANSPORTING ATPASE SUBUNIT ALPHA"/>
    <property type="match status" value="1"/>
</dbReference>
<dbReference type="GO" id="GO:0006883">
    <property type="term" value="P:intracellular sodium ion homeostasis"/>
    <property type="evidence" value="ECO:0007669"/>
    <property type="project" value="TreeGrafter"/>
</dbReference>
<dbReference type="GO" id="GO:0005391">
    <property type="term" value="F:P-type sodium:potassium-exchanging transporter activity"/>
    <property type="evidence" value="ECO:0007669"/>
    <property type="project" value="TreeGrafter"/>
</dbReference>
<dbReference type="Gene3D" id="3.40.1110.10">
    <property type="entry name" value="Calcium-transporting ATPase, cytoplasmic domain N"/>
    <property type="match status" value="1"/>
</dbReference>
<dbReference type="GO" id="GO:1902600">
    <property type="term" value="P:proton transmembrane transport"/>
    <property type="evidence" value="ECO:0007669"/>
    <property type="project" value="TreeGrafter"/>
</dbReference>
<dbReference type="Gene3D" id="3.40.50.1000">
    <property type="entry name" value="HAD superfamily/HAD-like"/>
    <property type="match status" value="1"/>
</dbReference>
<keyword evidence="2" id="KW-1003">Cell membrane</keyword>
<dbReference type="FunFam" id="3.40.1110.10:FF:000114">
    <property type="entry name" value="H /K ATPase alpha subunit, putative"/>
    <property type="match status" value="1"/>
</dbReference>
<sequence length="1104" mass="121610">MLEDGEKEQFHRRIHYADVESGVKVSSPLERSSSRVSADPDSLSIRTHRRSSIELSSALPIQYRTVSFQIAGSQEKNAAEVQLAKKSAAKGLSLADLDWHLIAPDEVLKRLSTSTSQGLSKEQVNRRLSQYGKNTPSHPPNHVFQTWFGYFFKGFGSILLVGAILVFVSWKPLGDPPSTANLALAIVLLAVFFIQAAFNAWQDWSSSRVMASITTMLPDNCLLLRDGARVTVIASDIVPGDVLYIKAGNKLPADVRFIEMSSDAKFDRSILTGESLPLSGTVDNTDENYLETRCIGLQGTHCISGSGIGIVVATGDTTVFGRIAQLTNTPKTGMTTLEREVFNFVLVIVAFMVTMIVLVIIIWAAYLRKSYPDWINVPTLIVDCVSVAIAFIPEGLPIALTASLTITANLMRKNKILCKSLKTVETLGAVSVICSDKTGTLTKNKMFVTECCIGTHSMTPQSAKDEMTSSGRNNTAISQMRLIAGLCNSGEFDASTMHLPLSDRKINGDATDQAVLRFSESLGPVSELRNMWRKTFELAFNSKNKFMVRTLALAESEGRSYALPSEEATSFALDDTLLTIKGAPDILIGRCSMYTTIDGKSKALDADVLRKFDEIKNGWSAEGRRVILLARKIVKKDELKATPDSSRFEKEISSHARSGLTLVGIVGIVDPPRDEIPSVVSTLRRAGIRFFMVTGDFALTAQAIATECGIVTNPPNMVKDVSSLSRNKLVSESASQSENESKDNAITPQITSIVLSGPEIITLNDSQWDQLCKYDEIVFARTTPEQKLRIVREFQKRDEIVAMTGDGVNDAPSLKAADIGIALGSGSDIAIEAADMVLLESFSAVVEAVQYGRVVFDNLKKTIAYLLPAGSFSEFWPVMTNVAFGLPQILSSFLMIIICCFTDCAAATVLAYEAPEADVLLRKPRNTKTDRLVDWQLILQAYGFIGVIETAASFAMSYWYLQRNGIPFTDLWFKYGSLPEGIDQDYANARLAEASSIYFVNLVVMQWFNLMALRTRRLSIFQHPPAFNKETQNLYIFPAILFALVMAIFWLYIPQLQSVLGTSSVPVEHFFLPAAFGVGILMLDEARKWGVRKWPESWIGRLAW</sequence>
<keyword evidence="3 9" id="KW-0812">Transmembrane</keyword>
<dbReference type="Pfam" id="PF00690">
    <property type="entry name" value="Cation_ATPase_N"/>
    <property type="match status" value="1"/>
</dbReference>
<reference evidence="11 12" key="1">
    <citation type="submission" date="2017-12" db="EMBL/GenBank/DDBJ databases">
        <title>Comparative genomics of Botrytis spp.</title>
        <authorList>
            <person name="Valero-Jimenez C.A."/>
            <person name="Tapia P."/>
            <person name="Veloso J."/>
            <person name="Silva-Moreno E."/>
            <person name="Staats M."/>
            <person name="Valdes J.H."/>
            <person name="Van Kan J.A.L."/>
        </authorList>
    </citation>
    <scope>NUCLEOTIDE SEQUENCE [LARGE SCALE GENOMIC DNA]</scope>
    <source>
        <strain evidence="11 12">MUCL435</strain>
    </source>
</reference>
<dbReference type="Gene3D" id="1.20.1110.10">
    <property type="entry name" value="Calcium-transporting ATPase, transmembrane domain"/>
    <property type="match status" value="1"/>
</dbReference>
<dbReference type="OrthoDB" id="158672at2759"/>
<dbReference type="InterPro" id="IPR036412">
    <property type="entry name" value="HAD-like_sf"/>
</dbReference>
<keyword evidence="6" id="KW-1278">Translocase</keyword>
<dbReference type="InterPro" id="IPR006068">
    <property type="entry name" value="ATPase_P-typ_cation-transptr_C"/>
</dbReference>
<dbReference type="Pfam" id="PF00689">
    <property type="entry name" value="Cation_ATPase_C"/>
    <property type="match status" value="1"/>
</dbReference>